<dbReference type="Pfam" id="PF00300">
    <property type="entry name" value="His_Phos_1"/>
    <property type="match status" value="1"/>
</dbReference>
<dbReference type="InterPro" id="IPR029033">
    <property type="entry name" value="His_PPase_superfam"/>
</dbReference>
<dbReference type="SMART" id="SM00855">
    <property type="entry name" value="PGAM"/>
    <property type="match status" value="1"/>
</dbReference>
<accession>A0ABY1AD30</accession>
<reference evidence="2 3" key="1">
    <citation type="submission" date="2016-10" db="EMBL/GenBank/DDBJ databases">
        <authorList>
            <person name="Varghese N."/>
            <person name="Submissions S."/>
        </authorList>
    </citation>
    <scope>NUCLEOTIDE SEQUENCE [LARGE SCALE GENOMIC DNA]</scope>
    <source>
        <strain evidence="2 3">WC1T17</strain>
    </source>
</reference>
<evidence type="ECO:0000256" key="1">
    <source>
        <dbReference type="ARBA" id="ARBA00022801"/>
    </source>
</evidence>
<dbReference type="PANTHER" id="PTHR46517">
    <property type="entry name" value="FRUCTOSE-2,6-BISPHOSPHATASE TIGAR"/>
    <property type="match status" value="1"/>
</dbReference>
<evidence type="ECO:0000313" key="3">
    <source>
        <dbReference type="Proteomes" id="UP000182089"/>
    </source>
</evidence>
<dbReference type="EMBL" id="FOCC01000012">
    <property type="protein sequence ID" value="SEM89475.1"/>
    <property type="molecule type" value="Genomic_DNA"/>
</dbReference>
<dbReference type="Gene3D" id="3.40.50.1240">
    <property type="entry name" value="Phosphoglycerate mutase-like"/>
    <property type="match status" value="1"/>
</dbReference>
<name>A0ABY1AD30_9LACO</name>
<sequence>MTELYLVRHGRTFANEAGLKQGQINDERTYLNETGRKQAQKLAQQFDLAGFTKIYVSPLKRTLDTATILNQKAHLPVTTDDRLLEISYGKWDGQYNQVLMEQYPQLFSPLVKDVKPQYFETAGGESFADVEKRVAAFTKDVVRTYPNEKILVVTHGFTVRSFAINAVKSAGLAILEPDNCSVSKILIDPNSLTQNLVYYNRSVTGLKK</sequence>
<dbReference type="Proteomes" id="UP000182089">
    <property type="component" value="Unassembled WGS sequence"/>
</dbReference>
<dbReference type="SUPFAM" id="SSF53254">
    <property type="entry name" value="Phosphoglycerate mutase-like"/>
    <property type="match status" value="1"/>
</dbReference>
<comment type="caution">
    <text evidence="2">The sequence shown here is derived from an EMBL/GenBank/DDBJ whole genome shotgun (WGS) entry which is preliminary data.</text>
</comment>
<keyword evidence="1" id="KW-0378">Hydrolase</keyword>
<gene>
    <name evidence="2" type="ORF">SAMN05216431_11249</name>
</gene>
<dbReference type="InterPro" id="IPR051695">
    <property type="entry name" value="Phosphoglycerate_Mutase"/>
</dbReference>
<organism evidence="2 3">
    <name type="scientific">Ligilactobacillus ruminis</name>
    <dbReference type="NCBI Taxonomy" id="1623"/>
    <lineage>
        <taxon>Bacteria</taxon>
        <taxon>Bacillati</taxon>
        <taxon>Bacillota</taxon>
        <taxon>Bacilli</taxon>
        <taxon>Lactobacillales</taxon>
        <taxon>Lactobacillaceae</taxon>
        <taxon>Ligilactobacillus</taxon>
    </lineage>
</organism>
<dbReference type="CDD" id="cd07067">
    <property type="entry name" value="HP_PGM_like"/>
    <property type="match status" value="1"/>
</dbReference>
<dbReference type="PANTHER" id="PTHR46517:SF1">
    <property type="entry name" value="FRUCTOSE-2,6-BISPHOSPHATASE TIGAR"/>
    <property type="match status" value="1"/>
</dbReference>
<protein>
    <submittedName>
        <fullName evidence="2">Probable phosphoglycerate mutase</fullName>
    </submittedName>
</protein>
<evidence type="ECO:0000313" key="2">
    <source>
        <dbReference type="EMBL" id="SEM89475.1"/>
    </source>
</evidence>
<dbReference type="InterPro" id="IPR013078">
    <property type="entry name" value="His_Pase_superF_clade-1"/>
</dbReference>
<proteinExistence type="predicted"/>